<dbReference type="Pfam" id="PF07714">
    <property type="entry name" value="PK_Tyr_Ser-Thr"/>
    <property type="match status" value="1"/>
</dbReference>
<dbReference type="InterPro" id="IPR011993">
    <property type="entry name" value="PH-like_dom_sf"/>
</dbReference>
<dbReference type="GO" id="GO:0005524">
    <property type="term" value="F:ATP binding"/>
    <property type="evidence" value="ECO:0007669"/>
    <property type="project" value="UniProtKB-UniRule"/>
</dbReference>
<dbReference type="InterPro" id="IPR001452">
    <property type="entry name" value="SH3_domain"/>
</dbReference>
<evidence type="ECO:0000256" key="18">
    <source>
        <dbReference type="SAM" id="MobiDB-lite"/>
    </source>
</evidence>
<dbReference type="PANTHER" id="PTHR24418">
    <property type="entry name" value="TYROSINE-PROTEIN KINASE"/>
    <property type="match status" value="1"/>
</dbReference>
<evidence type="ECO:0000313" key="23">
    <source>
        <dbReference type="Ensembl" id="ENSCSAVP00000017505.1"/>
    </source>
</evidence>
<dbReference type="FunFam" id="1.10.510.10:FF:002215">
    <property type="entry name" value="Tyrosine-protein kinase"/>
    <property type="match status" value="1"/>
</dbReference>
<evidence type="ECO:0000259" key="20">
    <source>
        <dbReference type="PROSITE" id="PS50002"/>
    </source>
</evidence>
<protein>
    <recommendedName>
        <fullName evidence="17">Tyrosine-protein kinase</fullName>
        <ecNumber evidence="17">2.7.10.2</ecNumber>
    </recommendedName>
</protein>
<dbReference type="PROSITE" id="PS50002">
    <property type="entry name" value="SH3"/>
    <property type="match status" value="1"/>
</dbReference>
<feature type="region of interest" description="Disordered" evidence="18">
    <location>
        <begin position="139"/>
        <end position="201"/>
    </location>
</feature>
<keyword evidence="3 17" id="KW-0808">Transferase</keyword>
<dbReference type="InterPro" id="IPR036028">
    <property type="entry name" value="SH3-like_dom_sf"/>
</dbReference>
<comment type="catalytic activity">
    <reaction evidence="12 17">
        <text>L-tyrosyl-[protein] + ATP = O-phospho-L-tyrosyl-[protein] + ADP + H(+)</text>
        <dbReference type="Rhea" id="RHEA:10596"/>
        <dbReference type="Rhea" id="RHEA-COMP:10136"/>
        <dbReference type="Rhea" id="RHEA-COMP:20101"/>
        <dbReference type="ChEBI" id="CHEBI:15378"/>
        <dbReference type="ChEBI" id="CHEBI:30616"/>
        <dbReference type="ChEBI" id="CHEBI:46858"/>
        <dbReference type="ChEBI" id="CHEBI:61978"/>
        <dbReference type="ChEBI" id="CHEBI:456216"/>
        <dbReference type="EC" id="2.7.10.2"/>
    </reaction>
</comment>
<dbReference type="GO" id="GO:0008270">
    <property type="term" value="F:zinc ion binding"/>
    <property type="evidence" value="ECO:0007669"/>
    <property type="project" value="UniProtKB-KW"/>
</dbReference>
<dbReference type="Gene3D" id="2.30.30.40">
    <property type="entry name" value="SH3 Domains"/>
    <property type="match status" value="1"/>
</dbReference>
<dbReference type="FunCoup" id="H2ZIT9">
    <property type="interactions" value="4"/>
</dbReference>
<dbReference type="SMART" id="SM00252">
    <property type="entry name" value="SH2"/>
    <property type="match status" value="1"/>
</dbReference>
<organism evidence="23 24">
    <name type="scientific">Ciona savignyi</name>
    <name type="common">Pacific transparent sea squirt</name>
    <dbReference type="NCBI Taxonomy" id="51511"/>
    <lineage>
        <taxon>Eukaryota</taxon>
        <taxon>Metazoa</taxon>
        <taxon>Chordata</taxon>
        <taxon>Tunicata</taxon>
        <taxon>Ascidiacea</taxon>
        <taxon>Phlebobranchia</taxon>
        <taxon>Cionidae</taxon>
        <taxon>Ciona</taxon>
    </lineage>
</organism>
<evidence type="ECO:0000256" key="9">
    <source>
        <dbReference type="ARBA" id="ARBA00022840"/>
    </source>
</evidence>
<dbReference type="SUPFAM" id="SSF50729">
    <property type="entry name" value="PH domain-like"/>
    <property type="match status" value="1"/>
</dbReference>
<dbReference type="SUPFAM" id="SSF56112">
    <property type="entry name" value="Protein kinase-like (PK-like)"/>
    <property type="match status" value="1"/>
</dbReference>
<dbReference type="InterPro" id="IPR008266">
    <property type="entry name" value="Tyr_kinase_AS"/>
</dbReference>
<dbReference type="PRINTS" id="PR00401">
    <property type="entry name" value="SH2DOMAIN"/>
</dbReference>
<name>H2ZIT9_CIOSA</name>
<dbReference type="InterPro" id="IPR001562">
    <property type="entry name" value="Znf_Btk_motif"/>
</dbReference>
<evidence type="ECO:0000256" key="16">
    <source>
        <dbReference type="PROSITE-ProRule" id="PRU10141"/>
    </source>
</evidence>
<dbReference type="GeneTree" id="ENSGT00940000170881"/>
<dbReference type="PROSITE" id="PS00109">
    <property type="entry name" value="PROTEIN_KINASE_TYR"/>
    <property type="match status" value="1"/>
</dbReference>
<evidence type="ECO:0000259" key="21">
    <source>
        <dbReference type="PROSITE" id="PS50003"/>
    </source>
</evidence>
<dbReference type="InParanoid" id="H2ZIT9"/>
<dbReference type="Gene3D" id="2.30.29.30">
    <property type="entry name" value="Pleckstrin-homology domain (PH domain)/Phosphotyrosine-binding domain (PTB)"/>
    <property type="match status" value="1"/>
</dbReference>
<keyword evidence="8" id="KW-0862">Zinc</keyword>
<dbReference type="InterPro" id="IPR050198">
    <property type="entry name" value="Non-receptor_tyrosine_kinases"/>
</dbReference>
<evidence type="ECO:0000256" key="14">
    <source>
        <dbReference type="PROSITE-ProRule" id="PRU00192"/>
    </source>
</evidence>
<evidence type="ECO:0000256" key="3">
    <source>
        <dbReference type="ARBA" id="ARBA00022679"/>
    </source>
</evidence>
<feature type="binding site" evidence="16">
    <location>
        <position position="444"/>
    </location>
    <ligand>
        <name>ATP</name>
        <dbReference type="ChEBI" id="CHEBI:30616"/>
    </ligand>
</feature>
<keyword evidence="5 16" id="KW-0547">Nucleotide-binding</keyword>
<dbReference type="GO" id="GO:0035556">
    <property type="term" value="P:intracellular signal transduction"/>
    <property type="evidence" value="ECO:0007669"/>
    <property type="project" value="InterPro"/>
</dbReference>
<dbReference type="SUPFAM" id="SSF50044">
    <property type="entry name" value="SH3-domain"/>
    <property type="match status" value="1"/>
</dbReference>
<sequence>MDESEIKVGAMTKRSQQKRSYGPVNFKERVFVLTQSKLSYYEGTIYKRGKVKGSFPVSTITFVGPINDRALNRKSSFQIIHNDCYLYCCTRSQDERNEWINAIKQVCQSQNNFLKDHYHPDIYNNGMWQCCNHSEKNARGCQTSGDAQPHAPGPLPKVNGPEYPPISIKPNHAPQVSWKPEPSWASAKHGYPPPQQDLTETPVQSYDAGAQYKEQLAIVQGIKPSLLKNYQLVNLKGKLHHVIYILQPQESGDVALTMGETYTVTDTSRPYWWKVRNKRGEEGYIPANFVNWFQKDMTRQRAEYLLKQDGKEGNFIVRDSSQPSVIYTLSVVTKGGQIKGPVVVKHYHIKKNSCDEFYLSEKHSMPNIIDLINYHKHNAGGLVTRLRQAPLSLEGNPQPSTHMFSNSKWEIDFNELDFHSELGSGQFGVVKLATIRGKQYVAVKIMKEGTMEEDQFIEEAEVMTKLTHPNLVGLYGVVVQQRPICIVTEFMEEGCLLDYIRKHTHLQSHPDHLLDMSYQICSAMKYLESQNMIHRDLAARNCLVGRNMVVKVADFGLTRYVLDDEYTSSLGSKFPIKWAAPEVLNYTKFSSKSDVWAFGILVWELFTGGKMPYRALSNTEVVERVAHGHRLERPQSCPHDVYRLMLKTWDMEPEKRPSFNNLCYEVEDIIDVVNA</sequence>
<proteinExistence type="inferred from homology"/>
<feature type="domain" description="Protein kinase" evidence="22">
    <location>
        <begin position="416"/>
        <end position="670"/>
    </location>
</feature>
<dbReference type="Pfam" id="PF00169">
    <property type="entry name" value="PH"/>
    <property type="match status" value="1"/>
</dbReference>
<evidence type="ECO:0000256" key="11">
    <source>
        <dbReference type="ARBA" id="ARBA00023137"/>
    </source>
</evidence>
<comment type="similarity">
    <text evidence="17">Belongs to the protein kinase superfamily. Tyr protein kinase family.</text>
</comment>
<evidence type="ECO:0000256" key="8">
    <source>
        <dbReference type="ARBA" id="ARBA00022833"/>
    </source>
</evidence>
<dbReference type="InterPro" id="IPR020635">
    <property type="entry name" value="Tyr_kinase_cat_dom"/>
</dbReference>
<comment type="cofactor">
    <cofactor evidence="1">
        <name>Zn(2+)</name>
        <dbReference type="ChEBI" id="CHEBI:29105"/>
    </cofactor>
</comment>
<dbReference type="SUPFAM" id="SSF55550">
    <property type="entry name" value="SH2 domain"/>
    <property type="match status" value="1"/>
</dbReference>
<dbReference type="InterPro" id="IPR017441">
    <property type="entry name" value="Protein_kinase_ATP_BS"/>
</dbReference>
<dbReference type="SMART" id="SM00219">
    <property type="entry name" value="TyrKc"/>
    <property type="match status" value="1"/>
</dbReference>
<evidence type="ECO:0000259" key="19">
    <source>
        <dbReference type="PROSITE" id="PS50001"/>
    </source>
</evidence>
<evidence type="ECO:0000256" key="2">
    <source>
        <dbReference type="ARBA" id="ARBA00022443"/>
    </source>
</evidence>
<dbReference type="InterPro" id="IPR036860">
    <property type="entry name" value="SH2_dom_sf"/>
</dbReference>
<feature type="domain" description="SH2" evidence="19">
    <location>
        <begin position="292"/>
        <end position="390"/>
    </location>
</feature>
<evidence type="ECO:0000256" key="7">
    <source>
        <dbReference type="ARBA" id="ARBA00022777"/>
    </source>
</evidence>
<dbReference type="GO" id="GO:0005737">
    <property type="term" value="C:cytoplasm"/>
    <property type="evidence" value="ECO:0007669"/>
    <property type="project" value="UniProtKB-ARBA"/>
</dbReference>
<evidence type="ECO:0000256" key="17">
    <source>
        <dbReference type="RuleBase" id="RU362096"/>
    </source>
</evidence>
<keyword evidence="9 16" id="KW-0067">ATP-binding</keyword>
<evidence type="ECO:0000256" key="12">
    <source>
        <dbReference type="ARBA" id="ARBA00051245"/>
    </source>
</evidence>
<evidence type="ECO:0000256" key="1">
    <source>
        <dbReference type="ARBA" id="ARBA00001947"/>
    </source>
</evidence>
<dbReference type="SMART" id="SM00107">
    <property type="entry name" value="BTK"/>
    <property type="match status" value="1"/>
</dbReference>
<keyword evidence="11 17" id="KW-0829">Tyrosine-protein kinase</keyword>
<keyword evidence="4" id="KW-0479">Metal-binding</keyword>
<evidence type="ECO:0000256" key="4">
    <source>
        <dbReference type="ARBA" id="ARBA00022723"/>
    </source>
</evidence>
<dbReference type="PROSITE" id="PS50001">
    <property type="entry name" value="SH2"/>
    <property type="match status" value="1"/>
</dbReference>
<dbReference type="PROSITE" id="PS00107">
    <property type="entry name" value="PROTEIN_KINASE_ATP"/>
    <property type="match status" value="1"/>
</dbReference>
<keyword evidence="10 13" id="KW-0727">SH2 domain</keyword>
<dbReference type="Gene3D" id="3.30.505.10">
    <property type="entry name" value="SH2 domain"/>
    <property type="match status" value="1"/>
</dbReference>
<evidence type="ECO:0000256" key="13">
    <source>
        <dbReference type="PROSITE-ProRule" id="PRU00191"/>
    </source>
</evidence>
<reference evidence="24" key="1">
    <citation type="submission" date="2003-08" db="EMBL/GenBank/DDBJ databases">
        <authorList>
            <person name="Birren B."/>
            <person name="Nusbaum C."/>
            <person name="Abebe A."/>
            <person name="Abouelleil A."/>
            <person name="Adekoya E."/>
            <person name="Ait-zahra M."/>
            <person name="Allen N."/>
            <person name="Allen T."/>
            <person name="An P."/>
            <person name="Anderson M."/>
            <person name="Anderson S."/>
            <person name="Arachchi H."/>
            <person name="Armbruster J."/>
            <person name="Bachantsang P."/>
            <person name="Baldwin J."/>
            <person name="Barry A."/>
            <person name="Bayul T."/>
            <person name="Blitshsteyn B."/>
            <person name="Bloom T."/>
            <person name="Blye J."/>
            <person name="Boguslavskiy L."/>
            <person name="Borowsky M."/>
            <person name="Boukhgalter B."/>
            <person name="Brunache A."/>
            <person name="Butler J."/>
            <person name="Calixte N."/>
            <person name="Calvo S."/>
            <person name="Camarata J."/>
            <person name="Campo K."/>
            <person name="Chang J."/>
            <person name="Cheshatsang Y."/>
            <person name="Citroen M."/>
            <person name="Collymore A."/>
            <person name="Considine T."/>
            <person name="Cook A."/>
            <person name="Cooke P."/>
            <person name="Corum B."/>
            <person name="Cuomo C."/>
            <person name="David R."/>
            <person name="Dawoe T."/>
            <person name="Degray S."/>
            <person name="Dodge S."/>
            <person name="Dooley K."/>
            <person name="Dorje P."/>
            <person name="Dorjee K."/>
            <person name="Dorris L."/>
            <person name="Duffey N."/>
            <person name="Dupes A."/>
            <person name="Elkins T."/>
            <person name="Engels R."/>
            <person name="Erickson J."/>
            <person name="Farina A."/>
            <person name="Faro S."/>
            <person name="Ferreira P."/>
            <person name="Fischer H."/>
            <person name="Fitzgerald M."/>
            <person name="Foley K."/>
            <person name="Gage D."/>
            <person name="Galagan J."/>
            <person name="Gearin G."/>
            <person name="Gnerre S."/>
            <person name="Gnirke A."/>
            <person name="Goyette A."/>
            <person name="Graham J."/>
            <person name="Grandbois E."/>
            <person name="Gyaltsen K."/>
            <person name="Hafez N."/>
            <person name="Hagopian D."/>
            <person name="Hagos B."/>
            <person name="Hall J."/>
            <person name="Hatcher B."/>
            <person name="Heller A."/>
            <person name="Higgins H."/>
            <person name="Honan T."/>
            <person name="Horn A."/>
            <person name="Houde N."/>
            <person name="Hughes L."/>
            <person name="Hulme W."/>
            <person name="Husby E."/>
            <person name="Iliev I."/>
            <person name="Jaffe D."/>
            <person name="Jones C."/>
            <person name="Kamal M."/>
            <person name="Kamat A."/>
            <person name="Kamvysselis M."/>
            <person name="Karlsson E."/>
            <person name="Kells C."/>
            <person name="Kieu A."/>
            <person name="Kisner P."/>
            <person name="Kodira C."/>
            <person name="Kulbokas E."/>
            <person name="Labutti K."/>
            <person name="Lama D."/>
            <person name="Landers T."/>
            <person name="Leger J."/>
            <person name="Levine S."/>
            <person name="Lewis D."/>
            <person name="Lewis T."/>
            <person name="Lindblad-toh K."/>
            <person name="Liu X."/>
            <person name="Lokyitsang T."/>
            <person name="Lokyitsang Y."/>
            <person name="Lucien O."/>
            <person name="Lui A."/>
            <person name="Ma L.J."/>
            <person name="Mabbitt R."/>
            <person name="Macdonald J."/>
            <person name="Maclean C."/>
            <person name="Major J."/>
            <person name="Manning J."/>
            <person name="Marabella R."/>
            <person name="Maru K."/>
            <person name="Matthews C."/>
            <person name="Mauceli E."/>
            <person name="Mccarthy M."/>
            <person name="Mcdonough S."/>
            <person name="Mcghee T."/>
            <person name="Meldrim J."/>
            <person name="Meneus L."/>
            <person name="Mesirov J."/>
            <person name="Mihalev A."/>
            <person name="Mihova T."/>
            <person name="Mikkelsen T."/>
            <person name="Mlenga V."/>
            <person name="Moru K."/>
            <person name="Mozes J."/>
            <person name="Mulrain L."/>
            <person name="Munson G."/>
            <person name="Naylor J."/>
            <person name="Newes C."/>
            <person name="Nguyen C."/>
            <person name="Nguyen N."/>
            <person name="Nguyen T."/>
            <person name="Nicol R."/>
            <person name="Nielsen C."/>
            <person name="Nizzari M."/>
            <person name="Norbu C."/>
            <person name="Norbu N."/>
            <person name="O'donnell P."/>
            <person name="Okoawo O."/>
            <person name="O'leary S."/>
            <person name="Omotosho B."/>
            <person name="O'neill K."/>
            <person name="Osman S."/>
            <person name="Parker S."/>
            <person name="Perrin D."/>
            <person name="Phunkhang P."/>
            <person name="Piqani B."/>
            <person name="Purcell S."/>
            <person name="Rachupka T."/>
            <person name="Ramasamy U."/>
            <person name="Rameau R."/>
            <person name="Ray V."/>
            <person name="Raymond C."/>
            <person name="Retta R."/>
            <person name="Richardson S."/>
            <person name="Rise C."/>
            <person name="Rodriguez J."/>
            <person name="Rogers J."/>
            <person name="Rogov P."/>
            <person name="Rutman M."/>
            <person name="Schupbach R."/>
            <person name="Seaman C."/>
            <person name="Settipalli S."/>
            <person name="Sharpe T."/>
            <person name="Sheridan J."/>
            <person name="Sherpa N."/>
            <person name="Shi J."/>
            <person name="Smirnov S."/>
            <person name="Smith C."/>
            <person name="Sougnez C."/>
            <person name="Spencer B."/>
            <person name="Stalker J."/>
            <person name="Stange-thomann N."/>
            <person name="Stavropoulos S."/>
            <person name="Stetson K."/>
            <person name="Stone C."/>
            <person name="Stone S."/>
            <person name="Stubbs M."/>
            <person name="Talamas J."/>
            <person name="Tchuinga P."/>
            <person name="Tenzing P."/>
            <person name="Tesfaye S."/>
            <person name="Theodore J."/>
            <person name="Thoulutsang Y."/>
            <person name="Topham K."/>
            <person name="Towey S."/>
            <person name="Tsamla T."/>
            <person name="Tsomo N."/>
            <person name="Vallee D."/>
            <person name="Vassiliev H."/>
            <person name="Venkataraman V."/>
            <person name="Vinson J."/>
            <person name="Vo A."/>
            <person name="Wade C."/>
            <person name="Wang S."/>
            <person name="Wangchuk T."/>
            <person name="Wangdi T."/>
            <person name="Whittaker C."/>
            <person name="Wilkinson J."/>
            <person name="Wu Y."/>
            <person name="Wyman D."/>
            <person name="Yadav S."/>
            <person name="Yang S."/>
            <person name="Yang X."/>
            <person name="Yeager S."/>
            <person name="Yee E."/>
            <person name="Young G."/>
            <person name="Zainoun J."/>
            <person name="Zembeck L."/>
            <person name="Zimmer A."/>
            <person name="Zody M."/>
            <person name="Lander E."/>
        </authorList>
    </citation>
    <scope>NUCLEOTIDE SEQUENCE [LARGE SCALE GENOMIC DNA]</scope>
</reference>
<dbReference type="Ensembl" id="ENSCSAVT00000017696.1">
    <property type="protein sequence ID" value="ENSCSAVP00000017505.1"/>
    <property type="gene ID" value="ENSCSAVG00000010310.1"/>
</dbReference>
<feature type="domain" description="SH3" evidence="20">
    <location>
        <begin position="235"/>
        <end position="295"/>
    </location>
</feature>
<keyword evidence="6 15" id="KW-0863">Zinc-finger</keyword>
<dbReference type="FunFam" id="3.30.200.20:FF:000053">
    <property type="entry name" value="Tyrosine-protein kinase"/>
    <property type="match status" value="1"/>
</dbReference>
<dbReference type="EC" id="2.7.10.2" evidence="17"/>
<dbReference type="GO" id="GO:0004715">
    <property type="term" value="F:non-membrane spanning protein tyrosine kinase activity"/>
    <property type="evidence" value="ECO:0007669"/>
    <property type="project" value="UniProtKB-EC"/>
</dbReference>
<evidence type="ECO:0000259" key="22">
    <source>
        <dbReference type="PROSITE" id="PS50011"/>
    </source>
</evidence>
<dbReference type="InterPro" id="IPR011009">
    <property type="entry name" value="Kinase-like_dom_sf"/>
</dbReference>
<dbReference type="InterPro" id="IPR001245">
    <property type="entry name" value="Ser-Thr/Tyr_kinase_cat_dom"/>
</dbReference>
<evidence type="ECO:0000256" key="10">
    <source>
        <dbReference type="ARBA" id="ARBA00022999"/>
    </source>
</evidence>
<dbReference type="Proteomes" id="UP000007875">
    <property type="component" value="Unassembled WGS sequence"/>
</dbReference>
<dbReference type="PRINTS" id="PR00109">
    <property type="entry name" value="TYRKINASE"/>
</dbReference>
<reference evidence="23" key="2">
    <citation type="submission" date="2025-08" db="UniProtKB">
        <authorList>
            <consortium name="Ensembl"/>
        </authorList>
    </citation>
    <scope>IDENTIFICATION</scope>
</reference>
<dbReference type="Pfam" id="PF00018">
    <property type="entry name" value="SH3_1"/>
    <property type="match status" value="1"/>
</dbReference>
<reference evidence="23" key="3">
    <citation type="submission" date="2025-09" db="UniProtKB">
        <authorList>
            <consortium name="Ensembl"/>
        </authorList>
    </citation>
    <scope>IDENTIFICATION</scope>
</reference>
<dbReference type="PROSITE" id="PS50011">
    <property type="entry name" value="PROTEIN_KINASE_DOM"/>
    <property type="match status" value="1"/>
</dbReference>
<dbReference type="PROSITE" id="PS50003">
    <property type="entry name" value="PH_DOMAIN"/>
    <property type="match status" value="1"/>
</dbReference>
<dbReference type="SMART" id="SM00233">
    <property type="entry name" value="PH"/>
    <property type="match status" value="1"/>
</dbReference>
<accession>H2ZIT9</accession>
<dbReference type="InterPro" id="IPR001849">
    <property type="entry name" value="PH_domain"/>
</dbReference>
<dbReference type="eggNOG" id="KOG0197">
    <property type="taxonomic scope" value="Eukaryota"/>
</dbReference>
<evidence type="ECO:0000256" key="5">
    <source>
        <dbReference type="ARBA" id="ARBA00022741"/>
    </source>
</evidence>
<dbReference type="InterPro" id="IPR000719">
    <property type="entry name" value="Prot_kinase_dom"/>
</dbReference>
<dbReference type="CDD" id="cd01238">
    <property type="entry name" value="PH_Btk"/>
    <property type="match status" value="1"/>
</dbReference>
<dbReference type="Pfam" id="PF00779">
    <property type="entry name" value="BTK"/>
    <property type="match status" value="1"/>
</dbReference>
<feature type="domain" description="PH" evidence="21">
    <location>
        <begin position="4"/>
        <end position="108"/>
    </location>
</feature>
<dbReference type="Pfam" id="PF00017">
    <property type="entry name" value="SH2"/>
    <property type="match status" value="1"/>
</dbReference>
<dbReference type="InterPro" id="IPR000980">
    <property type="entry name" value="SH2"/>
</dbReference>
<dbReference type="SMART" id="SM00326">
    <property type="entry name" value="SH3"/>
    <property type="match status" value="1"/>
</dbReference>
<evidence type="ECO:0000256" key="15">
    <source>
        <dbReference type="PROSITE-ProRule" id="PRU00432"/>
    </source>
</evidence>
<dbReference type="STRING" id="51511.ENSCSAVP00000017505"/>
<dbReference type="Gene3D" id="1.10.510.10">
    <property type="entry name" value="Transferase(Phosphotransferase) domain 1"/>
    <property type="match status" value="1"/>
</dbReference>
<keyword evidence="2 14" id="KW-0728">SH3 domain</keyword>
<dbReference type="PROSITE" id="PS51113">
    <property type="entry name" value="ZF_BTK"/>
    <property type="match status" value="1"/>
</dbReference>
<evidence type="ECO:0000313" key="24">
    <source>
        <dbReference type="Proteomes" id="UP000007875"/>
    </source>
</evidence>
<dbReference type="AlphaFoldDB" id="H2ZIT9"/>
<keyword evidence="24" id="KW-1185">Reference proteome</keyword>
<keyword evidence="7 17" id="KW-0418">Kinase</keyword>
<evidence type="ECO:0000256" key="6">
    <source>
        <dbReference type="ARBA" id="ARBA00022771"/>
    </source>
</evidence>